<dbReference type="PANTHER" id="PTHR45080:SF32">
    <property type="entry name" value="MAM DOMAIN CONTAINING GLYCOSYLPHOSPHATIDYLINOSITOL ANCHOR 1"/>
    <property type="match status" value="1"/>
</dbReference>
<dbReference type="InterPro" id="IPR050958">
    <property type="entry name" value="Cell_Adh-Cytoskel_Orgn"/>
</dbReference>
<dbReference type="InterPro" id="IPR003599">
    <property type="entry name" value="Ig_sub"/>
</dbReference>
<sequence>KDSDVELECESTVAGSPPISITWLKDDQILDEDDSVHISFVNNVATLQIRSVDNGHSGRYTCQAKNESGVERCYAFLLVQEPAQIIEKAKSVDVTEKDPVTLECVVVGTPELKVKWLKDGKQIVPSRYFSMSFENNVASFRIQSVMKQDSGQYTFKVENDFGSSSCDAYLRVLDQDIPPSFTKKLTKMDKVLGSSIHMECKVSGSLPISAQWFKDGKEISTSAKYRLVCHENTVSLEVNNLELEDTANYTCKVSNVAGDDACSGILTVKEPPKFVKKLEATKIVKAGDFTRLECKITGSPEIRVVWYRNEHELPASDKYQMTFIDSVAVIQMNDLGTEDSGDFICEAQNPAGSTSCSTKVIVKEPPVFSSFPPVVETLKNTEVSLECELSGTPPFEVVWYKDKRQLRSSKKYKIASKNFHASIHILNVDTSDIGEYHCKAQNEVGSDTCICTIKLKEPPRFVSKLSSLTVVAGEPAELQASIEGAQPISVQWLKEKEEVIRESENIRITFVDNVATLQFLNSLDSSDMGNYTCVVANVAGSDECRAVLTVQGQC</sequence>
<feature type="domain" description="Ig-like" evidence="1">
    <location>
        <begin position="179"/>
        <end position="267"/>
    </location>
</feature>
<feature type="domain" description="Ig-like" evidence="1">
    <location>
        <begin position="459"/>
        <end position="549"/>
    </location>
</feature>
<dbReference type="SUPFAM" id="SSF48726">
    <property type="entry name" value="Immunoglobulin"/>
    <property type="match status" value="6"/>
</dbReference>
<evidence type="ECO:0000259" key="1">
    <source>
        <dbReference type="PROSITE" id="PS50835"/>
    </source>
</evidence>
<name>A0A8C0VXC5_CASCN</name>
<dbReference type="PANTHER" id="PTHR45080">
    <property type="entry name" value="CONTACTIN 5"/>
    <property type="match status" value="1"/>
</dbReference>
<dbReference type="SMART" id="SM00408">
    <property type="entry name" value="IGc2"/>
    <property type="match status" value="6"/>
</dbReference>
<dbReference type="InterPro" id="IPR013098">
    <property type="entry name" value="Ig_I-set"/>
</dbReference>
<dbReference type="GO" id="GO:0008046">
    <property type="term" value="F:axon guidance receptor activity"/>
    <property type="evidence" value="ECO:0007669"/>
    <property type="project" value="TreeGrafter"/>
</dbReference>
<dbReference type="PROSITE" id="PS50835">
    <property type="entry name" value="IG_LIKE"/>
    <property type="match status" value="6"/>
</dbReference>
<feature type="domain" description="Ig-like" evidence="1">
    <location>
        <begin position="366"/>
        <end position="442"/>
    </location>
</feature>
<dbReference type="FunFam" id="2.60.40.10:FF:000022">
    <property type="entry name" value="Cardiac titin"/>
    <property type="match status" value="5"/>
</dbReference>
<dbReference type="CDD" id="cd00096">
    <property type="entry name" value="Ig"/>
    <property type="match status" value="3"/>
</dbReference>
<protein>
    <recommendedName>
        <fullName evidence="1">Ig-like domain-containing protein</fullName>
    </recommendedName>
</protein>
<dbReference type="InterPro" id="IPR013783">
    <property type="entry name" value="Ig-like_fold"/>
</dbReference>
<dbReference type="InterPro" id="IPR003598">
    <property type="entry name" value="Ig_sub2"/>
</dbReference>
<feature type="domain" description="Ig-like" evidence="1">
    <location>
        <begin position="272"/>
        <end position="362"/>
    </location>
</feature>
<dbReference type="GO" id="GO:0005886">
    <property type="term" value="C:plasma membrane"/>
    <property type="evidence" value="ECO:0007669"/>
    <property type="project" value="TreeGrafter"/>
</dbReference>
<dbReference type="InterPro" id="IPR036179">
    <property type="entry name" value="Ig-like_dom_sf"/>
</dbReference>
<feature type="domain" description="Ig-like" evidence="1">
    <location>
        <begin position="1"/>
        <end position="68"/>
    </location>
</feature>
<proteinExistence type="predicted"/>
<dbReference type="InterPro" id="IPR007110">
    <property type="entry name" value="Ig-like_dom"/>
</dbReference>
<dbReference type="GO" id="GO:0030424">
    <property type="term" value="C:axon"/>
    <property type="evidence" value="ECO:0007669"/>
    <property type="project" value="TreeGrafter"/>
</dbReference>
<dbReference type="Pfam" id="PF07679">
    <property type="entry name" value="I-set"/>
    <property type="match status" value="6"/>
</dbReference>
<feature type="domain" description="Ig-like" evidence="1">
    <location>
        <begin position="82"/>
        <end position="171"/>
    </location>
</feature>
<dbReference type="AlphaFoldDB" id="A0A8C0VXC5"/>
<dbReference type="Gene3D" id="2.60.40.10">
    <property type="entry name" value="Immunoglobulins"/>
    <property type="match status" value="6"/>
</dbReference>
<dbReference type="FunFam" id="2.60.40.10:FF:000218">
    <property type="entry name" value="titin isoform X1"/>
    <property type="match status" value="1"/>
</dbReference>
<dbReference type="GO" id="GO:0007156">
    <property type="term" value="P:homophilic cell adhesion via plasma membrane adhesion molecules"/>
    <property type="evidence" value="ECO:0007669"/>
    <property type="project" value="TreeGrafter"/>
</dbReference>
<dbReference type="GO" id="GO:0043025">
    <property type="term" value="C:neuronal cell body"/>
    <property type="evidence" value="ECO:0007669"/>
    <property type="project" value="TreeGrafter"/>
</dbReference>
<dbReference type="SMART" id="SM00409">
    <property type="entry name" value="IG"/>
    <property type="match status" value="6"/>
</dbReference>
<organism evidence="2">
    <name type="scientific">Castor canadensis</name>
    <name type="common">American beaver</name>
    <dbReference type="NCBI Taxonomy" id="51338"/>
    <lineage>
        <taxon>Eukaryota</taxon>
        <taxon>Metazoa</taxon>
        <taxon>Chordata</taxon>
        <taxon>Craniata</taxon>
        <taxon>Vertebrata</taxon>
        <taxon>Euteleostomi</taxon>
        <taxon>Mammalia</taxon>
        <taxon>Eutheria</taxon>
        <taxon>Euarchontoglires</taxon>
        <taxon>Glires</taxon>
        <taxon>Rodentia</taxon>
        <taxon>Castorimorpha</taxon>
        <taxon>Castoridae</taxon>
        <taxon>Castor</taxon>
    </lineage>
</organism>
<dbReference type="GO" id="GO:0050808">
    <property type="term" value="P:synapse organization"/>
    <property type="evidence" value="ECO:0007669"/>
    <property type="project" value="TreeGrafter"/>
</dbReference>
<reference evidence="2" key="1">
    <citation type="submission" date="2023-09" db="UniProtKB">
        <authorList>
            <consortium name="Ensembl"/>
        </authorList>
    </citation>
    <scope>IDENTIFICATION</scope>
</reference>
<evidence type="ECO:0000313" key="2">
    <source>
        <dbReference type="Ensembl" id="ENSCCNP00000001723.1"/>
    </source>
</evidence>
<dbReference type="Ensembl" id="ENSCCNT00000002308.1">
    <property type="protein sequence ID" value="ENSCCNP00000001723.1"/>
    <property type="gene ID" value="ENSCCNG00000001911.1"/>
</dbReference>
<accession>A0A8C0VXC5</accession>